<evidence type="ECO:0000313" key="1">
    <source>
        <dbReference type="EMBL" id="GFY46184.1"/>
    </source>
</evidence>
<name>A0A8X6X541_9ARAC</name>
<organism evidence="1 2">
    <name type="scientific">Trichonephila inaurata madagascariensis</name>
    <dbReference type="NCBI Taxonomy" id="2747483"/>
    <lineage>
        <taxon>Eukaryota</taxon>
        <taxon>Metazoa</taxon>
        <taxon>Ecdysozoa</taxon>
        <taxon>Arthropoda</taxon>
        <taxon>Chelicerata</taxon>
        <taxon>Arachnida</taxon>
        <taxon>Araneae</taxon>
        <taxon>Araneomorphae</taxon>
        <taxon>Entelegynae</taxon>
        <taxon>Araneoidea</taxon>
        <taxon>Nephilidae</taxon>
        <taxon>Trichonephila</taxon>
        <taxon>Trichonephila inaurata</taxon>
    </lineage>
</organism>
<proteinExistence type="predicted"/>
<dbReference type="AlphaFoldDB" id="A0A8X6X541"/>
<dbReference type="EMBL" id="BMAV01005240">
    <property type="protein sequence ID" value="GFY46184.1"/>
    <property type="molecule type" value="Genomic_DNA"/>
</dbReference>
<gene>
    <name evidence="1" type="ORF">TNIN_318301</name>
</gene>
<comment type="caution">
    <text evidence="1">The sequence shown here is derived from an EMBL/GenBank/DDBJ whole genome shotgun (WGS) entry which is preliminary data.</text>
</comment>
<dbReference type="Proteomes" id="UP000886998">
    <property type="component" value="Unassembled WGS sequence"/>
</dbReference>
<keyword evidence="2" id="KW-1185">Reference proteome</keyword>
<sequence length="86" mass="9942">MSMHIRRKKEIEENYPKETALCFRTCLQDGSILGIECPFTPLMRRERKIGMKTGLRVKNVDKGFENTLRKLAVMIPRNGFMVAALL</sequence>
<accession>A0A8X6X541</accession>
<evidence type="ECO:0000313" key="2">
    <source>
        <dbReference type="Proteomes" id="UP000886998"/>
    </source>
</evidence>
<protein>
    <submittedName>
        <fullName evidence="1">Uncharacterized protein</fullName>
    </submittedName>
</protein>
<reference evidence="1" key="1">
    <citation type="submission" date="2020-08" db="EMBL/GenBank/DDBJ databases">
        <title>Multicomponent nature underlies the extraordinary mechanical properties of spider dragline silk.</title>
        <authorList>
            <person name="Kono N."/>
            <person name="Nakamura H."/>
            <person name="Mori M."/>
            <person name="Yoshida Y."/>
            <person name="Ohtoshi R."/>
            <person name="Malay A.D."/>
            <person name="Moran D.A.P."/>
            <person name="Tomita M."/>
            <person name="Numata K."/>
            <person name="Arakawa K."/>
        </authorList>
    </citation>
    <scope>NUCLEOTIDE SEQUENCE</scope>
</reference>